<dbReference type="InterPro" id="IPR036412">
    <property type="entry name" value="HAD-like_sf"/>
</dbReference>
<accession>A0ABW4LSE0</accession>
<protein>
    <submittedName>
        <fullName evidence="2">5'-3'-deoxyribonucleotidase</fullName>
    </submittedName>
</protein>
<comment type="caution">
    <text evidence="2">The sequence shown here is derived from an EMBL/GenBank/DDBJ whole genome shotgun (WGS) entry which is preliminary data.</text>
</comment>
<dbReference type="SUPFAM" id="SSF56784">
    <property type="entry name" value="HAD-like"/>
    <property type="match status" value="1"/>
</dbReference>
<dbReference type="SFLD" id="SFLDG01126">
    <property type="entry name" value="C1.2:_Nucleotidase_Like"/>
    <property type="match status" value="1"/>
</dbReference>
<dbReference type="EMBL" id="JBHUEM010000014">
    <property type="protein sequence ID" value="MFD1737008.1"/>
    <property type="molecule type" value="Genomic_DNA"/>
</dbReference>
<gene>
    <name evidence="2" type="ORF">ACFSCX_10580</name>
</gene>
<dbReference type="PANTHER" id="PTHR16504:SF4">
    <property type="entry name" value="5'(3')-DEOXYRIBONUCLEOTIDASE"/>
    <property type="match status" value="1"/>
</dbReference>
<dbReference type="PANTHER" id="PTHR16504">
    <property type="entry name" value="5'(3')-DEOXYRIBONUCLEOTIDASE"/>
    <property type="match status" value="1"/>
</dbReference>
<reference evidence="3" key="1">
    <citation type="journal article" date="2019" name="Int. J. Syst. Evol. Microbiol.">
        <title>The Global Catalogue of Microorganisms (GCM) 10K type strain sequencing project: providing services to taxonomists for standard genome sequencing and annotation.</title>
        <authorList>
            <consortium name="The Broad Institute Genomics Platform"/>
            <consortium name="The Broad Institute Genome Sequencing Center for Infectious Disease"/>
            <person name="Wu L."/>
            <person name="Ma J."/>
        </authorList>
    </citation>
    <scope>NUCLEOTIDE SEQUENCE [LARGE SCALE GENOMIC DNA]</scope>
    <source>
        <strain evidence="3">CCUG 49339</strain>
    </source>
</reference>
<dbReference type="SFLD" id="SFLDS00003">
    <property type="entry name" value="Haloacid_Dehalogenase"/>
    <property type="match status" value="1"/>
</dbReference>
<sequence>MKKIAIDMDEVMADFLTKHLDLYNQSFNDNLTVQDLNGVRLWHLRSEKYNEIIDLVNEPSFFRDLGVMEDSQEVILELSKHYEIFIASAAMEHPNSFLAKYEWLKEHFPFLSDKNFVFCGDKSIVNADYLIDDSIRQLTNFRGQGILFSAPHNIHETSFTRVHHWKEVREVFLSDQRLKEV</sequence>
<dbReference type="RefSeq" id="WP_377928199.1">
    <property type="nucleotide sequence ID" value="NZ_JBHUEM010000014.1"/>
</dbReference>
<evidence type="ECO:0000313" key="2">
    <source>
        <dbReference type="EMBL" id="MFD1737008.1"/>
    </source>
</evidence>
<evidence type="ECO:0000313" key="3">
    <source>
        <dbReference type="Proteomes" id="UP001597214"/>
    </source>
</evidence>
<dbReference type="InterPro" id="IPR010708">
    <property type="entry name" value="5'(3')-deoxyribonucleotidase"/>
</dbReference>
<keyword evidence="3" id="KW-1185">Reference proteome</keyword>
<organism evidence="2 3">
    <name type="scientific">Bacillus salitolerans</name>
    <dbReference type="NCBI Taxonomy" id="1437434"/>
    <lineage>
        <taxon>Bacteria</taxon>
        <taxon>Bacillati</taxon>
        <taxon>Bacillota</taxon>
        <taxon>Bacilli</taxon>
        <taxon>Bacillales</taxon>
        <taxon>Bacillaceae</taxon>
        <taxon>Bacillus</taxon>
    </lineage>
</organism>
<dbReference type="SFLD" id="SFLDG01146">
    <property type="entry name" value="C1.2.2"/>
    <property type="match status" value="1"/>
</dbReference>
<dbReference type="InterPro" id="IPR023214">
    <property type="entry name" value="HAD_sf"/>
</dbReference>
<evidence type="ECO:0000256" key="1">
    <source>
        <dbReference type="ARBA" id="ARBA00009589"/>
    </source>
</evidence>
<dbReference type="Pfam" id="PF06941">
    <property type="entry name" value="NT5C"/>
    <property type="match status" value="1"/>
</dbReference>
<dbReference type="Gene3D" id="3.40.50.1000">
    <property type="entry name" value="HAD superfamily/HAD-like"/>
    <property type="match status" value="1"/>
</dbReference>
<name>A0ABW4LSE0_9BACI</name>
<dbReference type="Proteomes" id="UP001597214">
    <property type="component" value="Unassembled WGS sequence"/>
</dbReference>
<dbReference type="Gene3D" id="1.10.40.40">
    <property type="entry name" value="Deoxyribonucleotidase, domain 2"/>
    <property type="match status" value="1"/>
</dbReference>
<proteinExistence type="inferred from homology"/>
<comment type="similarity">
    <text evidence="1">Belongs to the 5'(3')-deoxyribonucleotidase family.</text>
</comment>